<feature type="compositionally biased region" description="Basic and acidic residues" evidence="1">
    <location>
        <begin position="149"/>
        <end position="173"/>
    </location>
</feature>
<sequence>MSNRLVAIGQNSLIPIKATGKLGDEFFDRPEYEPNQMELLKKKERHQELRDKGYLVKDKVNEDVPDDIPFYEIFDPPNENYRKIFYPQDLKSQVAYYYHSPHFENNEQFLVDQEDIEQAEQAIKFQEEANRRKESKLQRLNQQFKKQKELEAEIERRQRQDQAIENVKRERILSKQPISSPSKNQPQKVSPHLPFKNYGLAIVGPKGKMSMQKDNKINKPNKIVQKQQQKTEEDNENQKKKTVTFAEEDEVKYIPKNWKSQSEEFREQIKQNKKGKKLK</sequence>
<dbReference type="Proteomes" id="UP000683925">
    <property type="component" value="Unassembled WGS sequence"/>
</dbReference>
<comment type="caution">
    <text evidence="2">The sequence shown here is derived from an EMBL/GenBank/DDBJ whole genome shotgun (WGS) entry which is preliminary data.</text>
</comment>
<name>A0A8S1T0G6_PAROT</name>
<dbReference type="OMA" id="FYEIFDP"/>
<evidence type="ECO:0000313" key="3">
    <source>
        <dbReference type="Proteomes" id="UP000683925"/>
    </source>
</evidence>
<feature type="region of interest" description="Disordered" evidence="1">
    <location>
        <begin position="149"/>
        <end position="193"/>
    </location>
</feature>
<feature type="compositionally biased region" description="Basic and acidic residues" evidence="1">
    <location>
        <begin position="229"/>
        <end position="239"/>
    </location>
</feature>
<reference evidence="2" key="1">
    <citation type="submission" date="2021-01" db="EMBL/GenBank/DDBJ databases">
        <authorList>
            <consortium name="Genoscope - CEA"/>
            <person name="William W."/>
        </authorList>
    </citation>
    <scope>NUCLEOTIDE SEQUENCE</scope>
</reference>
<keyword evidence="3" id="KW-1185">Reference proteome</keyword>
<dbReference type="OrthoDB" id="294014at2759"/>
<dbReference type="EMBL" id="CAJJDP010000019">
    <property type="protein sequence ID" value="CAD8146785.1"/>
    <property type="molecule type" value="Genomic_DNA"/>
</dbReference>
<evidence type="ECO:0000313" key="2">
    <source>
        <dbReference type="EMBL" id="CAD8146785.1"/>
    </source>
</evidence>
<feature type="region of interest" description="Disordered" evidence="1">
    <location>
        <begin position="258"/>
        <end position="279"/>
    </location>
</feature>
<organism evidence="2 3">
    <name type="scientific">Paramecium octaurelia</name>
    <dbReference type="NCBI Taxonomy" id="43137"/>
    <lineage>
        <taxon>Eukaryota</taxon>
        <taxon>Sar</taxon>
        <taxon>Alveolata</taxon>
        <taxon>Ciliophora</taxon>
        <taxon>Intramacronucleata</taxon>
        <taxon>Oligohymenophorea</taxon>
        <taxon>Peniculida</taxon>
        <taxon>Parameciidae</taxon>
        <taxon>Paramecium</taxon>
    </lineage>
</organism>
<proteinExistence type="predicted"/>
<feature type="region of interest" description="Disordered" evidence="1">
    <location>
        <begin position="209"/>
        <end position="243"/>
    </location>
</feature>
<evidence type="ECO:0000256" key="1">
    <source>
        <dbReference type="SAM" id="MobiDB-lite"/>
    </source>
</evidence>
<gene>
    <name evidence="2" type="ORF">POCTA_138.1.T0190105</name>
</gene>
<feature type="compositionally biased region" description="Polar residues" evidence="1">
    <location>
        <begin position="176"/>
        <end position="188"/>
    </location>
</feature>
<dbReference type="AlphaFoldDB" id="A0A8S1T0G6"/>
<accession>A0A8S1T0G6</accession>
<feature type="compositionally biased region" description="Basic and acidic residues" evidence="1">
    <location>
        <begin position="261"/>
        <end position="270"/>
    </location>
</feature>
<protein>
    <submittedName>
        <fullName evidence="2">Uncharacterized protein</fullName>
    </submittedName>
</protein>